<dbReference type="PANTHER" id="PTHR14604:SF4">
    <property type="entry name" value="F-BOX DOMAIN-CONTAINING PROTEIN"/>
    <property type="match status" value="1"/>
</dbReference>
<feature type="repeat" description="WD" evidence="3">
    <location>
        <begin position="236"/>
        <end position="277"/>
    </location>
</feature>
<organism evidence="4 5">
    <name type="scientific">Symbiodinium natans</name>
    <dbReference type="NCBI Taxonomy" id="878477"/>
    <lineage>
        <taxon>Eukaryota</taxon>
        <taxon>Sar</taxon>
        <taxon>Alveolata</taxon>
        <taxon>Dinophyceae</taxon>
        <taxon>Suessiales</taxon>
        <taxon>Symbiodiniaceae</taxon>
        <taxon>Symbiodinium</taxon>
    </lineage>
</organism>
<dbReference type="OrthoDB" id="10267436at2759"/>
<dbReference type="InterPro" id="IPR015943">
    <property type="entry name" value="WD40/YVTN_repeat-like_dom_sf"/>
</dbReference>
<dbReference type="PROSITE" id="PS00678">
    <property type="entry name" value="WD_REPEATS_1"/>
    <property type="match status" value="2"/>
</dbReference>
<dbReference type="SMART" id="SM00320">
    <property type="entry name" value="WD40"/>
    <property type="match status" value="6"/>
</dbReference>
<dbReference type="Proteomes" id="UP000604046">
    <property type="component" value="Unassembled WGS sequence"/>
</dbReference>
<evidence type="ECO:0000313" key="4">
    <source>
        <dbReference type="EMBL" id="CAE7282113.1"/>
    </source>
</evidence>
<feature type="repeat" description="WD" evidence="3">
    <location>
        <begin position="278"/>
        <end position="312"/>
    </location>
</feature>
<feature type="repeat" description="WD" evidence="3">
    <location>
        <begin position="152"/>
        <end position="183"/>
    </location>
</feature>
<dbReference type="InterPro" id="IPR050995">
    <property type="entry name" value="WD-F-box_domain-protein"/>
</dbReference>
<dbReference type="InterPro" id="IPR020472">
    <property type="entry name" value="WD40_PAC1"/>
</dbReference>
<evidence type="ECO:0000256" key="1">
    <source>
        <dbReference type="ARBA" id="ARBA00022574"/>
    </source>
</evidence>
<feature type="repeat" description="WD" evidence="3">
    <location>
        <begin position="109"/>
        <end position="143"/>
    </location>
</feature>
<comment type="caution">
    <text evidence="4">The sequence shown here is derived from an EMBL/GenBank/DDBJ whole genome shotgun (WGS) entry which is preliminary data.</text>
</comment>
<dbReference type="SUPFAM" id="SSF50978">
    <property type="entry name" value="WD40 repeat-like"/>
    <property type="match status" value="1"/>
</dbReference>
<gene>
    <name evidence="4" type="ORF">SNAT2548_LOCUS14953</name>
</gene>
<sequence length="388" mass="41372">MSSVVVENAVTGTLICERTVFPDMTVKQLQDAVQSALQDSGSAIGFGKITLLHEGSFLTVGGHTLEQAGLHGTCLVQALQCQRALMAAACDDKHIALVDSETHLALHSFVAHSRAVLCVAFAPGGRFLASGSQDNTARIWEVSQDMPCIQVLTGHQDAVAALAFTPDGGRLLTGSWDETAKLWCWEAGVCLLTFSGHTKSVNSVSISSDGRLIATSSNDETARVWCSEGGNGLLSLCGHQHFVVSAKFSQDASTILTASLDRTARLWDVKDGRCSVIFAGHASFVQHADFSWDGHLVITASEDETAKIWHVSGVCLCTVLGHDAGHCRELIHAAFGPQDQMVLASYGGQIHFWQQAASASEAPRLLGTTALRHRCLNGVAYFWPGTDA</sequence>
<dbReference type="Gene3D" id="2.130.10.10">
    <property type="entry name" value="YVTN repeat-like/Quinoprotein amine dehydrogenase"/>
    <property type="match status" value="3"/>
</dbReference>
<keyword evidence="2" id="KW-0677">Repeat</keyword>
<dbReference type="EMBL" id="CAJNDS010001824">
    <property type="protein sequence ID" value="CAE7282113.1"/>
    <property type="molecule type" value="Genomic_DNA"/>
</dbReference>
<dbReference type="Pfam" id="PF00400">
    <property type="entry name" value="WD40"/>
    <property type="match status" value="5"/>
</dbReference>
<dbReference type="CDD" id="cd00200">
    <property type="entry name" value="WD40"/>
    <property type="match status" value="1"/>
</dbReference>
<proteinExistence type="predicted"/>
<accession>A0A812NA17</accession>
<dbReference type="PROSITE" id="PS50294">
    <property type="entry name" value="WD_REPEATS_REGION"/>
    <property type="match status" value="5"/>
</dbReference>
<dbReference type="InterPro" id="IPR001680">
    <property type="entry name" value="WD40_rpt"/>
</dbReference>
<feature type="repeat" description="WD" evidence="3">
    <location>
        <begin position="194"/>
        <end position="225"/>
    </location>
</feature>
<dbReference type="PRINTS" id="PR00320">
    <property type="entry name" value="GPROTEINBRPT"/>
</dbReference>
<reference evidence="4" key="1">
    <citation type="submission" date="2021-02" db="EMBL/GenBank/DDBJ databases">
        <authorList>
            <person name="Dougan E. K."/>
            <person name="Rhodes N."/>
            <person name="Thang M."/>
            <person name="Chan C."/>
        </authorList>
    </citation>
    <scope>NUCLEOTIDE SEQUENCE</scope>
</reference>
<dbReference type="InterPro" id="IPR036322">
    <property type="entry name" value="WD40_repeat_dom_sf"/>
</dbReference>
<protein>
    <submittedName>
        <fullName evidence="4">Uncharacterized protein</fullName>
    </submittedName>
</protein>
<name>A0A812NA17_9DINO</name>
<dbReference type="InterPro" id="IPR019775">
    <property type="entry name" value="WD40_repeat_CS"/>
</dbReference>
<dbReference type="PROSITE" id="PS50082">
    <property type="entry name" value="WD_REPEATS_2"/>
    <property type="match status" value="5"/>
</dbReference>
<evidence type="ECO:0000313" key="5">
    <source>
        <dbReference type="Proteomes" id="UP000604046"/>
    </source>
</evidence>
<evidence type="ECO:0000256" key="2">
    <source>
        <dbReference type="ARBA" id="ARBA00022737"/>
    </source>
</evidence>
<keyword evidence="1 3" id="KW-0853">WD repeat</keyword>
<evidence type="ECO:0000256" key="3">
    <source>
        <dbReference type="PROSITE-ProRule" id="PRU00221"/>
    </source>
</evidence>
<dbReference type="PANTHER" id="PTHR14604">
    <property type="entry name" value="WD40 REPEAT PF20"/>
    <property type="match status" value="1"/>
</dbReference>
<keyword evidence="5" id="KW-1185">Reference proteome</keyword>
<dbReference type="AlphaFoldDB" id="A0A812NA17"/>